<dbReference type="Proteomes" id="UP000320475">
    <property type="component" value="Unassembled WGS sequence"/>
</dbReference>
<dbReference type="CDD" id="cd09272">
    <property type="entry name" value="RNase_HI_RT_Ty1"/>
    <property type="match status" value="1"/>
</dbReference>
<feature type="compositionally biased region" description="Acidic residues" evidence="1">
    <location>
        <begin position="147"/>
        <end position="158"/>
    </location>
</feature>
<dbReference type="Pfam" id="PF25597">
    <property type="entry name" value="SH3_retrovirus"/>
    <property type="match status" value="1"/>
</dbReference>
<evidence type="ECO:0000313" key="5">
    <source>
        <dbReference type="Proteomes" id="UP000320475"/>
    </source>
</evidence>
<dbReference type="InterPro" id="IPR043502">
    <property type="entry name" value="DNA/RNA_pol_sf"/>
</dbReference>
<proteinExistence type="predicted"/>
<dbReference type="GO" id="GO:0003887">
    <property type="term" value="F:DNA-directed DNA polymerase activity"/>
    <property type="evidence" value="ECO:0007669"/>
    <property type="project" value="UniProtKB-KW"/>
</dbReference>
<keyword evidence="4" id="KW-0239">DNA-directed DNA polymerase</keyword>
<dbReference type="InterPro" id="IPR013103">
    <property type="entry name" value="RVT_2"/>
</dbReference>
<evidence type="ECO:0000256" key="1">
    <source>
        <dbReference type="SAM" id="MobiDB-lite"/>
    </source>
</evidence>
<comment type="caution">
    <text evidence="4">The sequence shown here is derived from an EMBL/GenBank/DDBJ whole genome shotgun (WGS) entry which is preliminary data.</text>
</comment>
<keyword evidence="4" id="KW-0808">Transferase</keyword>
<feature type="domain" description="Reverse transcriptase Ty1/copia-type" evidence="2">
    <location>
        <begin position="264"/>
        <end position="508"/>
    </location>
</feature>
<dbReference type="InterPro" id="IPR057670">
    <property type="entry name" value="SH3_retrovirus"/>
</dbReference>
<dbReference type="PANTHER" id="PTHR11439">
    <property type="entry name" value="GAG-POL-RELATED RETROTRANSPOSON"/>
    <property type="match status" value="1"/>
</dbReference>
<gene>
    <name evidence="4" type="ORF">SeLEV6574_g08493</name>
</gene>
<feature type="region of interest" description="Disordered" evidence="1">
    <location>
        <begin position="110"/>
        <end position="159"/>
    </location>
</feature>
<dbReference type="AlphaFoldDB" id="A0A507BSG4"/>
<name>A0A507BSG4_9FUNG</name>
<dbReference type="Pfam" id="PF07727">
    <property type="entry name" value="RVT_2"/>
    <property type="match status" value="1"/>
</dbReference>
<protein>
    <submittedName>
        <fullName evidence="4">DNA-directed DNA polymerase</fullName>
    </submittedName>
</protein>
<reference evidence="4 5" key="1">
    <citation type="journal article" date="2019" name="Sci. Rep.">
        <title>Comparative genomics of chytrid fungi reveal insights into the obligate biotrophic and pathogenic lifestyle of Synchytrium endobioticum.</title>
        <authorList>
            <person name="van de Vossenberg B.T.L.H."/>
            <person name="Warris S."/>
            <person name="Nguyen H.D.T."/>
            <person name="van Gent-Pelzer M.P.E."/>
            <person name="Joly D.L."/>
            <person name="van de Geest H.C."/>
            <person name="Bonants P.J.M."/>
            <person name="Smith D.S."/>
            <person name="Levesque C.A."/>
            <person name="van der Lee T.A.J."/>
        </authorList>
    </citation>
    <scope>NUCLEOTIDE SEQUENCE [LARGE SCALE GENOMIC DNA]</scope>
    <source>
        <strain evidence="4 5">LEV6574</strain>
    </source>
</reference>
<feature type="compositionally biased region" description="Basic and acidic residues" evidence="1">
    <location>
        <begin position="126"/>
        <end position="138"/>
    </location>
</feature>
<accession>A0A507BSG4</accession>
<evidence type="ECO:0000259" key="2">
    <source>
        <dbReference type="Pfam" id="PF07727"/>
    </source>
</evidence>
<keyword evidence="4" id="KW-0548">Nucleotidyltransferase</keyword>
<dbReference type="PANTHER" id="PTHR11439:SF483">
    <property type="entry name" value="PEPTIDE SYNTHASE GLIP-LIKE, PUTATIVE (AFU_ORTHOLOGUE AFUA_3G12920)-RELATED"/>
    <property type="match status" value="1"/>
</dbReference>
<evidence type="ECO:0000313" key="4">
    <source>
        <dbReference type="EMBL" id="TPX32017.1"/>
    </source>
</evidence>
<dbReference type="EMBL" id="QEAM01001003">
    <property type="protein sequence ID" value="TPX32017.1"/>
    <property type="molecule type" value="Genomic_DNA"/>
</dbReference>
<dbReference type="VEuPathDB" id="FungiDB:SeMB42_g06730"/>
<dbReference type="SUPFAM" id="SSF56672">
    <property type="entry name" value="DNA/RNA polymerases"/>
    <property type="match status" value="1"/>
</dbReference>
<sequence length="755" mass="85322">MRNINETSATGKTPYELLYGKPPDLTRLKKFGCKVFALIPQPNRGNKLKDVSIEGMFVGYDQHSKGYRIWVPNKRALIVARDVLFREGENWKSNDAPATAESSNRDIFDDIVGPQDLNIPAVEPEGADKVYEPSRPDEGNSANKETPEEDEPAQEEENPTLPALQAENSRFWYYTNTPPQPTQEEVFRQIELHAQNQRDNSNIRATRSTTRNQNLHSVEYLELYYTNAEFTEEPKSIDDALEHRDADNWNQAMEEEMASFKAHDVYELVERQPWMNVIGGKWVFAYKRNEEGQIVKHKARYVAKGFTQRYNIDYKETFAPTSLSSSVKVILSIIASEGLMCHQMDVSTAFLHGEIDADIYMQQPTGFIDHSKPNHILKLKKGVYGLKQAGKIWNMKISNVLAKAGFSRLITDETIYIKGDGLDRCYIILYVDDLLIAAANHHTIKHVKDTLHANFKMKDVGNVSMFIGIHVTRNQNEKRIFLSQSTYIKSILEKFNMADCNPLESPMHNGTKQSNVANEPYSNRTKYQSAIGALNWIAVNTRPDIAAAVGIAAQHVQAPKVGHWELVKRIMHYLKATADHVLTLGGMPLRSSLTLYVDANWAGNKVNDTRVSSRHGAIIQFGGGTVSWYSRLQSVPALSSAEAEYIALSEGIRELLGIRNLLSELGIELTTTPVYEDNAAVIFMVKNQTLTRYTRHIDLKYHHIRAHVNNNTVAIEKVDTNSNPADILTKELQGAKLQRLRNIIGVISLRGRVEL</sequence>
<feature type="domain" description="Retroviral polymerase SH3-like" evidence="3">
    <location>
        <begin position="33"/>
        <end position="95"/>
    </location>
</feature>
<evidence type="ECO:0000259" key="3">
    <source>
        <dbReference type="Pfam" id="PF25597"/>
    </source>
</evidence>
<organism evidence="4 5">
    <name type="scientific">Synchytrium endobioticum</name>
    <dbReference type="NCBI Taxonomy" id="286115"/>
    <lineage>
        <taxon>Eukaryota</taxon>
        <taxon>Fungi</taxon>
        <taxon>Fungi incertae sedis</taxon>
        <taxon>Chytridiomycota</taxon>
        <taxon>Chytridiomycota incertae sedis</taxon>
        <taxon>Chytridiomycetes</taxon>
        <taxon>Synchytriales</taxon>
        <taxon>Synchytriaceae</taxon>
        <taxon>Synchytrium</taxon>
    </lineage>
</organism>
<dbReference type="OrthoDB" id="3344688at2759"/>